<dbReference type="Gene3D" id="3.40.50.1820">
    <property type="entry name" value="alpha/beta hydrolase"/>
    <property type="match status" value="2"/>
</dbReference>
<dbReference type="Pfam" id="PF00326">
    <property type="entry name" value="Peptidase_S9"/>
    <property type="match status" value="2"/>
</dbReference>
<dbReference type="InterPro" id="IPR001375">
    <property type="entry name" value="Peptidase_S9_cat"/>
</dbReference>
<evidence type="ECO:0000313" key="3">
    <source>
        <dbReference type="EMBL" id="WVZ81978.1"/>
    </source>
</evidence>
<accession>A0AAQ3TYM5</accession>
<reference evidence="3 4" key="1">
    <citation type="submission" date="2024-02" db="EMBL/GenBank/DDBJ databases">
        <title>High-quality chromosome-scale genome assembly of Pensacola bahiagrass (Paspalum notatum Flugge var. saurae).</title>
        <authorList>
            <person name="Vega J.M."/>
            <person name="Podio M."/>
            <person name="Orjuela J."/>
            <person name="Siena L.A."/>
            <person name="Pessino S.C."/>
            <person name="Combes M.C."/>
            <person name="Mariac C."/>
            <person name="Albertini E."/>
            <person name="Pupilli F."/>
            <person name="Ortiz J.P.A."/>
            <person name="Leblanc O."/>
        </authorList>
    </citation>
    <scope>NUCLEOTIDE SEQUENCE [LARGE SCALE GENOMIC DNA]</scope>
    <source>
        <strain evidence="3">R1</strain>
        <tissue evidence="3">Leaf</tissue>
    </source>
</reference>
<feature type="domain" description="Peptidase S9 prolyl oligopeptidase catalytic" evidence="2">
    <location>
        <begin position="450"/>
        <end position="635"/>
    </location>
</feature>
<feature type="domain" description="Peptidase S9 prolyl oligopeptidase catalytic" evidence="2">
    <location>
        <begin position="1151"/>
        <end position="1353"/>
    </location>
</feature>
<dbReference type="GO" id="GO:0006508">
    <property type="term" value="P:proteolysis"/>
    <property type="evidence" value="ECO:0007669"/>
    <property type="project" value="InterPro"/>
</dbReference>
<proteinExistence type="predicted"/>
<evidence type="ECO:0000313" key="4">
    <source>
        <dbReference type="Proteomes" id="UP001341281"/>
    </source>
</evidence>
<dbReference type="InterPro" id="IPR050585">
    <property type="entry name" value="Xaa-Pro_dipeptidyl-ppase/CocE"/>
</dbReference>
<dbReference type="EMBL" id="CP144750">
    <property type="protein sequence ID" value="WVZ81978.1"/>
    <property type="molecule type" value="Genomic_DNA"/>
</dbReference>
<sequence>MHPHGPGAVGKATAPYGSWESPISASAVSSAGRTAEGLAVAGDGRLVWVETRPEDGGRAVLMKEAAEPGGKALDVTPQGFAVRSLAQEYGGGAFAVQGDAVVFSNYTDQRLYKQTIGDNSSPLPLTPDFAGSVVRYADGVFDPHFHRFVTIMEDHRHNSSNPITTVAAVRMSGQDVEEPTILVSGNDFYAFPRIDPTKKRMAWIEWSNPNMSWDKSQLWVGYFNEKGEVQKRICIADGDPTIIESPTEPKWSSKELVILFHIQHDEQSNVVRPLYSLDAEFSKPMWIFGVSSYDFLGKYDTSHEIVCCYRQNGKSCVGVLDHDSESILKIDIPFSSVTSIVSGDDGSFYIEGASATLPVSIAKVTLDEKKTMATDFSIVWSSSEDVAKYKSYISLPEFLEFPTVIHGQHAYAYFYAPHNNVFQGSSDEKPPLLVRTHGGPTDEARGVLDLSVQYWTSRGWAFVDVNYGGSSGYGREFRERLLGQWGVVDVNDCCSCASFLVETGRVDGQRLCVTGESAGGFTTLACLAFRQTFKAGSSLYGIADLASLRAGMHKFEAYYIDNLVGNKQAYFERSPINFVENFSCPVILFQGLEDTVVSPDQATKIYKAIKDKGLPVALVEYEGEQHGFRKAENIKFTLEQEMVVPPLGKMATRLASIFSPARSPTSAPAHLLHHALPRFRHRRAHPAPPRMSSSSAASPAPPAAAAAGGEKPTPAPYGSWRSPITADVVSGAERRLGGIALAGDGRLLWIEGRPEEKGRMVIVKEEDKPVDVIPQEFAARTLAQEYGGGAFAVDKNVVVFSNYKDQRLYKQEIGTGGPAVPLTPDYGAPDVSYADGVFDPHFSRYVTVVEDRRKDSLNPTTTIATINLSGVDVHEPKVLISGNDFYAFPRIDQNKKRMAWIEWSHPNMPWDKSELWVGHFSESGDLTKRVCIAGGNPLLVESPSEPKWSPKGELFFVTDRESGFWNIYKWVEQTNEIVPVYALDAEFTRPLWVFGISSYDFLGNTNHIIFSYRQQGRSYLGVLDCDSGSVSLLDIPFSDLSNVVAGDNYFYIEGASASIPLSIAKVTLNESKTEVANFSIVWSSSPDVVQYKPFFSTPELVEFPTSKPGQKAYAYYYPPSNPKFQGLPDEKPPLLVKTHGGPTAETRAVLDLSVQYWTSRGWAYVDVNYGGSTGYGREYRERLLDKWGIVDVDDCCSCANFLVESGKVDGQRLCITGRSAGGYTTLASLAFRDTFKAGASLYGIGDLTLMRVETHKFESHYIDNLVGNDERAYYERSPINFVNQFTCPVILFQGLEDKVVPPDQAQKIYNALKEKGLPVALVEYEGEQHGFRKAENIKFTLEQQMMFFARLVGNFEVADDITPIKIENFD</sequence>
<dbReference type="GO" id="GO:0008236">
    <property type="term" value="F:serine-type peptidase activity"/>
    <property type="evidence" value="ECO:0007669"/>
    <property type="project" value="InterPro"/>
</dbReference>
<dbReference type="SUPFAM" id="SSF63829">
    <property type="entry name" value="Calcium-dependent phosphotriesterase"/>
    <property type="match status" value="1"/>
</dbReference>
<evidence type="ECO:0000256" key="1">
    <source>
        <dbReference type="SAM" id="MobiDB-lite"/>
    </source>
</evidence>
<keyword evidence="4" id="KW-1185">Reference proteome</keyword>
<feature type="region of interest" description="Disordered" evidence="1">
    <location>
        <begin position="683"/>
        <end position="719"/>
    </location>
</feature>
<dbReference type="SUPFAM" id="SSF82171">
    <property type="entry name" value="DPP6 N-terminal domain-like"/>
    <property type="match status" value="1"/>
</dbReference>
<organism evidence="3 4">
    <name type="scientific">Paspalum notatum var. saurae</name>
    <dbReference type="NCBI Taxonomy" id="547442"/>
    <lineage>
        <taxon>Eukaryota</taxon>
        <taxon>Viridiplantae</taxon>
        <taxon>Streptophyta</taxon>
        <taxon>Embryophyta</taxon>
        <taxon>Tracheophyta</taxon>
        <taxon>Spermatophyta</taxon>
        <taxon>Magnoliopsida</taxon>
        <taxon>Liliopsida</taxon>
        <taxon>Poales</taxon>
        <taxon>Poaceae</taxon>
        <taxon>PACMAD clade</taxon>
        <taxon>Panicoideae</taxon>
        <taxon>Andropogonodae</taxon>
        <taxon>Paspaleae</taxon>
        <taxon>Paspalinae</taxon>
        <taxon>Paspalum</taxon>
    </lineage>
</organism>
<feature type="compositionally biased region" description="Low complexity" evidence="1">
    <location>
        <begin position="690"/>
        <end position="707"/>
    </location>
</feature>
<dbReference type="PANTHER" id="PTHR43056">
    <property type="entry name" value="PEPTIDASE S9 PROLYL OLIGOPEPTIDASE"/>
    <property type="match status" value="1"/>
</dbReference>
<dbReference type="SUPFAM" id="SSF53474">
    <property type="entry name" value="alpha/beta-Hydrolases"/>
    <property type="match status" value="2"/>
</dbReference>
<gene>
    <name evidence="3" type="ORF">U9M48_029300</name>
</gene>
<dbReference type="PANTHER" id="PTHR43056:SF5">
    <property type="entry name" value="PEPTIDASE S9 PROLYL OLIGOPEPTIDASE CATALYTIC DOMAIN-CONTAINING PROTEIN"/>
    <property type="match status" value="1"/>
</dbReference>
<name>A0AAQ3TYM5_PASNO</name>
<protein>
    <recommendedName>
        <fullName evidence="2">Peptidase S9 prolyl oligopeptidase catalytic domain-containing protein</fullName>
    </recommendedName>
</protein>
<dbReference type="Proteomes" id="UP001341281">
    <property type="component" value="Chromosome 06"/>
</dbReference>
<evidence type="ECO:0000259" key="2">
    <source>
        <dbReference type="Pfam" id="PF00326"/>
    </source>
</evidence>
<dbReference type="InterPro" id="IPR029058">
    <property type="entry name" value="AB_hydrolase_fold"/>
</dbReference>